<sequence length="415" mass="45478">MSRSVPVPLIEPEKPVTTPRAVLTATETDFRVQSWEPIDFTLRYVDGVFAPENPQLADLYRERGRCLMVVDETVHEIYGDRMRAYFDHHGIALTTIALTIAETAKSLRTLERIVDGFAEFGLLRTEPVLVVGGGLTTDVTGFACASYKRGTPYVRIPTTLIGLIDASVAMKVAVNHGKHKNRLGAFHASREVLLDFSFLGTLPEPQVRNGMAELVKIATVANAGLFDLLEKYGEDLLATGFGHRDGGPELREVAHRGTYDAIRTMLELEHTNLHELDLDRVIAYGHTWSPTLELAPPTPMLHGHAISVDMAFSATLAERRGLLTQGERDRVHTLFSGLGLSVDSPYLTPELLDAATASIVQTRGGLLRAAVPHPIGTCVFLNDVTSEELHETLAAHREIVAGYPTATEGVAMWSR</sequence>
<comment type="caution">
    <text evidence="11">The sequence shown here is derived from an EMBL/GenBank/DDBJ whole genome shotgun (WGS) entry which is preliminary data.</text>
</comment>
<evidence type="ECO:0000256" key="2">
    <source>
        <dbReference type="ARBA" id="ARBA00022723"/>
    </source>
</evidence>
<dbReference type="CDD" id="cd08199">
    <property type="entry name" value="EEVS"/>
    <property type="match status" value="1"/>
</dbReference>
<dbReference type="EMBL" id="BAABGT010000029">
    <property type="protein sequence ID" value="GAA4544887.1"/>
    <property type="molecule type" value="Genomic_DNA"/>
</dbReference>
<evidence type="ECO:0000256" key="8">
    <source>
        <dbReference type="ARBA" id="ARBA00024092"/>
    </source>
</evidence>
<dbReference type="InterPro" id="IPR056179">
    <property type="entry name" value="DHQS_C"/>
</dbReference>
<comment type="catalytic activity">
    <reaction evidence="6">
        <text>D-sedoheptulose 7-phosphate = 2-epi-5-epi-valiolone + phosphate</text>
        <dbReference type="Rhea" id="RHEA:44184"/>
        <dbReference type="ChEBI" id="CHEBI:43474"/>
        <dbReference type="ChEBI" id="CHEBI:57483"/>
        <dbReference type="ChEBI" id="CHEBI:84187"/>
        <dbReference type="EC" id="4.2.3.152"/>
    </reaction>
</comment>
<evidence type="ECO:0000256" key="6">
    <source>
        <dbReference type="ARBA" id="ARBA00023993"/>
    </source>
</evidence>
<proteinExistence type="predicted"/>
<dbReference type="Pfam" id="PF24621">
    <property type="entry name" value="DHQS_C"/>
    <property type="match status" value="1"/>
</dbReference>
<dbReference type="InterPro" id="IPR035872">
    <property type="entry name" value="EEVS-like"/>
</dbReference>
<evidence type="ECO:0000256" key="1">
    <source>
        <dbReference type="ARBA" id="ARBA00001911"/>
    </source>
</evidence>
<keyword evidence="4" id="KW-0520">NAD</keyword>
<reference evidence="12" key="1">
    <citation type="journal article" date="2019" name="Int. J. Syst. Evol. Microbiol.">
        <title>The Global Catalogue of Microorganisms (GCM) 10K type strain sequencing project: providing services to taxonomists for standard genome sequencing and annotation.</title>
        <authorList>
            <consortium name="The Broad Institute Genomics Platform"/>
            <consortium name="The Broad Institute Genome Sequencing Center for Infectious Disease"/>
            <person name="Wu L."/>
            <person name="Ma J."/>
        </authorList>
    </citation>
    <scope>NUCLEOTIDE SEQUENCE [LARGE SCALE GENOMIC DNA]</scope>
    <source>
        <strain evidence="12">JCM 17906</strain>
    </source>
</reference>
<dbReference type="Gene3D" id="1.20.1090.10">
    <property type="entry name" value="Dehydroquinate synthase-like - alpha domain"/>
    <property type="match status" value="1"/>
</dbReference>
<evidence type="ECO:0000256" key="3">
    <source>
        <dbReference type="ARBA" id="ARBA00022741"/>
    </source>
</evidence>
<evidence type="ECO:0000256" key="4">
    <source>
        <dbReference type="ARBA" id="ARBA00023027"/>
    </source>
</evidence>
<dbReference type="PANTHER" id="PTHR43622:SF3">
    <property type="entry name" value="2-EPI-5-EPI-VALIOLONE SYNTHASE"/>
    <property type="match status" value="1"/>
</dbReference>
<evidence type="ECO:0000256" key="5">
    <source>
        <dbReference type="ARBA" id="ARBA00023239"/>
    </source>
</evidence>
<gene>
    <name evidence="11" type="primary">aroB_1</name>
    <name evidence="11" type="ORF">GCM10023175_23850</name>
</gene>
<dbReference type="Gene3D" id="3.40.50.1970">
    <property type="match status" value="1"/>
</dbReference>
<dbReference type="EC" id="4.2.3.152" evidence="7"/>
<evidence type="ECO:0000259" key="9">
    <source>
        <dbReference type="Pfam" id="PF01761"/>
    </source>
</evidence>
<dbReference type="SUPFAM" id="SSF56796">
    <property type="entry name" value="Dehydroquinate synthase-like"/>
    <property type="match status" value="1"/>
</dbReference>
<organism evidence="11 12">
    <name type="scientific">Pseudonocardia xishanensis</name>
    <dbReference type="NCBI Taxonomy" id="630995"/>
    <lineage>
        <taxon>Bacteria</taxon>
        <taxon>Bacillati</taxon>
        <taxon>Actinomycetota</taxon>
        <taxon>Actinomycetes</taxon>
        <taxon>Pseudonocardiales</taxon>
        <taxon>Pseudonocardiaceae</taxon>
        <taxon>Pseudonocardia</taxon>
    </lineage>
</organism>
<dbReference type="InterPro" id="IPR050071">
    <property type="entry name" value="Dehydroquinate_synthase"/>
</dbReference>
<dbReference type="InterPro" id="IPR030960">
    <property type="entry name" value="DHQS/DOIS_N"/>
</dbReference>
<dbReference type="PANTHER" id="PTHR43622">
    <property type="entry name" value="3-DEHYDROQUINATE SYNTHASE"/>
    <property type="match status" value="1"/>
</dbReference>
<comment type="cofactor">
    <cofactor evidence="1">
        <name>NAD(+)</name>
        <dbReference type="ChEBI" id="CHEBI:57540"/>
    </cofactor>
</comment>
<protein>
    <recommendedName>
        <fullName evidence="8">2-epi-5-epi-valiolone synthase</fullName>
        <ecNumber evidence="7">4.2.3.152</ecNumber>
    </recommendedName>
</protein>
<dbReference type="Pfam" id="PF01761">
    <property type="entry name" value="DHQ_synthase"/>
    <property type="match status" value="1"/>
</dbReference>
<keyword evidence="2" id="KW-0479">Metal-binding</keyword>
<keyword evidence="5" id="KW-0456">Lyase</keyword>
<name>A0ABP8RS88_9PSEU</name>
<keyword evidence="12" id="KW-1185">Reference proteome</keyword>
<feature type="domain" description="3-dehydroquinate synthase C-terminal" evidence="10">
    <location>
        <begin position="210"/>
        <end position="352"/>
    </location>
</feature>
<feature type="domain" description="3-dehydroquinate synthase N-terminal" evidence="9">
    <location>
        <begin position="97"/>
        <end position="208"/>
    </location>
</feature>
<evidence type="ECO:0000313" key="11">
    <source>
        <dbReference type="EMBL" id="GAA4544887.1"/>
    </source>
</evidence>
<evidence type="ECO:0000313" key="12">
    <source>
        <dbReference type="Proteomes" id="UP001501598"/>
    </source>
</evidence>
<dbReference type="Proteomes" id="UP001501598">
    <property type="component" value="Unassembled WGS sequence"/>
</dbReference>
<evidence type="ECO:0000256" key="7">
    <source>
        <dbReference type="ARBA" id="ARBA00024060"/>
    </source>
</evidence>
<evidence type="ECO:0000259" key="10">
    <source>
        <dbReference type="Pfam" id="PF24621"/>
    </source>
</evidence>
<keyword evidence="3" id="KW-0547">Nucleotide-binding</keyword>
<accession>A0ABP8RS88</accession>